<dbReference type="PANTHER" id="PTHR11247:SF1">
    <property type="entry name" value="DOLICHYLDIPHOSPHATASE 1"/>
    <property type="match status" value="1"/>
</dbReference>
<accession>A0A9W8H2K5</accession>
<comment type="subcellular location">
    <subcellularLocation>
        <location evidence="6">Endoplasmic reticulum membrane</location>
        <topology evidence="6">Multi-pass membrane protein</topology>
    </subcellularLocation>
    <subcellularLocation>
        <location evidence="1">Membrane</location>
        <topology evidence="1">Multi-pass membrane protein</topology>
    </subcellularLocation>
</comment>
<comment type="caution">
    <text evidence="8">The sequence shown here is derived from an EMBL/GenBank/DDBJ whole genome shotgun (WGS) entry which is preliminary data.</text>
</comment>
<feature type="transmembrane region" description="Helical" evidence="6">
    <location>
        <begin position="133"/>
        <end position="151"/>
    </location>
</feature>
<dbReference type="InterPro" id="IPR039667">
    <property type="entry name" value="Dolichyldiphosphatase_PAP2"/>
</dbReference>
<evidence type="ECO:0000256" key="5">
    <source>
        <dbReference type="ARBA" id="ARBA00023136"/>
    </source>
</evidence>
<dbReference type="GO" id="GO:0008610">
    <property type="term" value="P:lipid biosynthetic process"/>
    <property type="evidence" value="ECO:0007669"/>
    <property type="project" value="TreeGrafter"/>
</dbReference>
<evidence type="ECO:0000256" key="4">
    <source>
        <dbReference type="ARBA" id="ARBA00022989"/>
    </source>
</evidence>
<dbReference type="CDD" id="cd03382">
    <property type="entry name" value="PAP2_dolichyldiphosphatase"/>
    <property type="match status" value="1"/>
</dbReference>
<keyword evidence="4 6" id="KW-1133">Transmembrane helix</keyword>
<protein>
    <recommendedName>
        <fullName evidence="6">Dolichyldiphosphatase</fullName>
        <ecNumber evidence="6">3.6.1.43</ecNumber>
    </recommendedName>
</protein>
<dbReference type="PANTHER" id="PTHR11247">
    <property type="entry name" value="PALMITOYL-PROTEIN THIOESTERASE/DOLICHYLDIPHOSPHATASE 1"/>
    <property type="match status" value="1"/>
</dbReference>
<feature type="transmembrane region" description="Helical" evidence="6">
    <location>
        <begin position="34"/>
        <end position="57"/>
    </location>
</feature>
<evidence type="ECO:0000256" key="1">
    <source>
        <dbReference type="ARBA" id="ARBA00004141"/>
    </source>
</evidence>
<evidence type="ECO:0000313" key="8">
    <source>
        <dbReference type="EMBL" id="KAJ2754294.1"/>
    </source>
</evidence>
<dbReference type="OrthoDB" id="302705at2759"/>
<dbReference type="AlphaFoldDB" id="A0A9W8H2K5"/>
<dbReference type="GO" id="GO:0005789">
    <property type="term" value="C:endoplasmic reticulum membrane"/>
    <property type="evidence" value="ECO:0007669"/>
    <property type="project" value="UniProtKB-SubCell"/>
</dbReference>
<keyword evidence="9" id="KW-1185">Reference proteome</keyword>
<dbReference type="InterPro" id="IPR000326">
    <property type="entry name" value="PAP2/HPO"/>
</dbReference>
<keyword evidence="6" id="KW-0256">Endoplasmic reticulum</keyword>
<gene>
    <name evidence="8" type="ORF">GGI19_002502</name>
</gene>
<feature type="transmembrane region" description="Helical" evidence="6">
    <location>
        <begin position="157"/>
        <end position="176"/>
    </location>
</feature>
<evidence type="ECO:0000256" key="3">
    <source>
        <dbReference type="ARBA" id="ARBA00022801"/>
    </source>
</evidence>
<keyword evidence="5 6" id="KW-0472">Membrane</keyword>
<reference evidence="8" key="1">
    <citation type="submission" date="2022-07" db="EMBL/GenBank/DDBJ databases">
        <title>Phylogenomic reconstructions and comparative analyses of Kickxellomycotina fungi.</title>
        <authorList>
            <person name="Reynolds N.K."/>
            <person name="Stajich J.E."/>
            <person name="Barry K."/>
            <person name="Grigoriev I.V."/>
            <person name="Crous P."/>
            <person name="Smith M.E."/>
        </authorList>
    </citation>
    <scope>NUCLEOTIDE SEQUENCE</scope>
    <source>
        <strain evidence="8">BCRC 34297</strain>
    </source>
</reference>
<dbReference type="Proteomes" id="UP001140011">
    <property type="component" value="Unassembled WGS sequence"/>
</dbReference>
<dbReference type="EC" id="3.6.1.43" evidence="6"/>
<dbReference type="EMBL" id="JANBUH010000126">
    <property type="protein sequence ID" value="KAJ2754294.1"/>
    <property type="molecule type" value="Genomic_DNA"/>
</dbReference>
<keyword evidence="3 6" id="KW-0378">Hydrolase</keyword>
<feature type="transmembrane region" description="Helical" evidence="6">
    <location>
        <begin position="105"/>
        <end position="121"/>
    </location>
</feature>
<evidence type="ECO:0000256" key="2">
    <source>
        <dbReference type="ARBA" id="ARBA00022692"/>
    </source>
</evidence>
<dbReference type="SMART" id="SM00014">
    <property type="entry name" value="acidPPc"/>
    <property type="match status" value="1"/>
</dbReference>
<dbReference type="InterPro" id="IPR036938">
    <property type="entry name" value="PAP2/HPO_sf"/>
</dbReference>
<sequence length="225" mass="25003">MTSGNDRHGGTFTAGTELRSFGLTHFQYSDGDHIGMVLALASLFPIFLIVMEVTIVLSRREIAGILLLSGQLLNEAFNLVLKLIIREERPHLHLGDGYGMPSSHAQFMGFFVMFSTVYLETRITTNVIHKRAVQMGAAVLGVLVAASRVYLGYHTVMQVLAGGVVGLIAGLVWYWLIEHVLYPSGLVEKLLDTFVCQWLLIRDSRGIPDIALIEYRLSQKVSKQK</sequence>
<dbReference type="GO" id="GO:0006487">
    <property type="term" value="P:protein N-linked glycosylation"/>
    <property type="evidence" value="ECO:0007669"/>
    <property type="project" value="UniProtKB-UniRule"/>
</dbReference>
<evidence type="ECO:0000259" key="7">
    <source>
        <dbReference type="SMART" id="SM00014"/>
    </source>
</evidence>
<comment type="pathway">
    <text evidence="6">Protein modification; protein glycosylation.</text>
</comment>
<dbReference type="SUPFAM" id="SSF48317">
    <property type="entry name" value="Acid phosphatase/Vanadium-dependent haloperoxidase"/>
    <property type="match status" value="1"/>
</dbReference>
<comment type="catalytic activity">
    <reaction evidence="6">
        <text>a di-trans,poly-cis-dolichyl diphosphate + H2O = a di-trans,poly-cis-dolichyl phosphate + phosphate + H(+)</text>
        <dbReference type="Rhea" id="RHEA:14385"/>
        <dbReference type="Rhea" id="RHEA-COMP:19498"/>
        <dbReference type="Rhea" id="RHEA-COMP:19506"/>
        <dbReference type="ChEBI" id="CHEBI:15377"/>
        <dbReference type="ChEBI" id="CHEBI:15378"/>
        <dbReference type="ChEBI" id="CHEBI:43474"/>
        <dbReference type="ChEBI" id="CHEBI:57497"/>
        <dbReference type="ChEBI" id="CHEBI:57683"/>
        <dbReference type="EC" id="3.6.1.43"/>
    </reaction>
</comment>
<name>A0A9W8H2K5_9FUNG</name>
<proteinExistence type="inferred from homology"/>
<evidence type="ECO:0000313" key="9">
    <source>
        <dbReference type="Proteomes" id="UP001140011"/>
    </source>
</evidence>
<keyword evidence="2 6" id="KW-0812">Transmembrane</keyword>
<organism evidence="8 9">
    <name type="scientific">Coemansia pectinata</name>
    <dbReference type="NCBI Taxonomy" id="1052879"/>
    <lineage>
        <taxon>Eukaryota</taxon>
        <taxon>Fungi</taxon>
        <taxon>Fungi incertae sedis</taxon>
        <taxon>Zoopagomycota</taxon>
        <taxon>Kickxellomycotina</taxon>
        <taxon>Kickxellomycetes</taxon>
        <taxon>Kickxellales</taxon>
        <taxon>Kickxellaceae</taxon>
        <taxon>Coemansia</taxon>
    </lineage>
</organism>
<evidence type="ECO:0000256" key="6">
    <source>
        <dbReference type="RuleBase" id="RU367078"/>
    </source>
</evidence>
<comment type="function">
    <text evidence="6">Required for efficient N-glycosylation. Necessary for maintaining optimal levels of dolichol-linked oligosaccharides. Hydrolyzes dolichyl pyrophosphate at a very high rate and dolichyl monophosphate at a much lower rate. Does not act on phosphatidate.</text>
</comment>
<feature type="domain" description="Phosphatidic acid phosphatase type 2/haloperoxidase" evidence="7">
    <location>
        <begin position="62"/>
        <end position="174"/>
    </location>
</feature>
<dbReference type="GO" id="GO:0047874">
    <property type="term" value="F:dolichyldiphosphatase activity"/>
    <property type="evidence" value="ECO:0007669"/>
    <property type="project" value="UniProtKB-UniRule"/>
</dbReference>
<feature type="transmembrane region" description="Helical" evidence="6">
    <location>
        <begin position="64"/>
        <end position="85"/>
    </location>
</feature>
<dbReference type="Pfam" id="PF01569">
    <property type="entry name" value="PAP2"/>
    <property type="match status" value="1"/>
</dbReference>
<comment type="similarity">
    <text evidence="6">Belongs to the dolichyldiphosphatase family.</text>
</comment>
<dbReference type="Gene3D" id="1.20.144.10">
    <property type="entry name" value="Phosphatidic acid phosphatase type 2/haloperoxidase"/>
    <property type="match status" value="1"/>
</dbReference>